<organism evidence="1">
    <name type="scientific">Arundo donax</name>
    <name type="common">Giant reed</name>
    <name type="synonym">Donax arundinaceus</name>
    <dbReference type="NCBI Taxonomy" id="35708"/>
    <lineage>
        <taxon>Eukaryota</taxon>
        <taxon>Viridiplantae</taxon>
        <taxon>Streptophyta</taxon>
        <taxon>Embryophyta</taxon>
        <taxon>Tracheophyta</taxon>
        <taxon>Spermatophyta</taxon>
        <taxon>Magnoliopsida</taxon>
        <taxon>Liliopsida</taxon>
        <taxon>Poales</taxon>
        <taxon>Poaceae</taxon>
        <taxon>PACMAD clade</taxon>
        <taxon>Arundinoideae</taxon>
        <taxon>Arundineae</taxon>
        <taxon>Arundo</taxon>
    </lineage>
</organism>
<reference evidence="1" key="1">
    <citation type="submission" date="2014-09" db="EMBL/GenBank/DDBJ databases">
        <authorList>
            <person name="Magalhaes I.L.F."/>
            <person name="Oliveira U."/>
            <person name="Santos F.R."/>
            <person name="Vidigal T.H.D.A."/>
            <person name="Brescovit A.D."/>
            <person name="Santos A.J."/>
        </authorList>
    </citation>
    <scope>NUCLEOTIDE SEQUENCE</scope>
    <source>
        <tissue evidence="1">Shoot tissue taken approximately 20 cm above the soil surface</tissue>
    </source>
</reference>
<accession>A0A0A9BC05</accession>
<dbReference type="EMBL" id="GBRH01239140">
    <property type="protein sequence ID" value="JAD58755.1"/>
    <property type="molecule type" value="Transcribed_RNA"/>
</dbReference>
<sequence>MAARVRDHVLAARAAAVVAAGGLEAADELKLGNSIAV</sequence>
<protein>
    <submittedName>
        <fullName evidence="1">Uncharacterized protein</fullName>
    </submittedName>
</protein>
<evidence type="ECO:0000313" key="1">
    <source>
        <dbReference type="EMBL" id="JAD58755.1"/>
    </source>
</evidence>
<proteinExistence type="predicted"/>
<dbReference type="AlphaFoldDB" id="A0A0A9BC05"/>
<name>A0A0A9BC05_ARUDO</name>
<reference evidence="1" key="2">
    <citation type="journal article" date="2015" name="Data Brief">
        <title>Shoot transcriptome of the giant reed, Arundo donax.</title>
        <authorList>
            <person name="Barrero R.A."/>
            <person name="Guerrero F.D."/>
            <person name="Moolhuijzen P."/>
            <person name="Goolsby J.A."/>
            <person name="Tidwell J."/>
            <person name="Bellgard S.E."/>
            <person name="Bellgard M.I."/>
        </authorList>
    </citation>
    <scope>NUCLEOTIDE SEQUENCE</scope>
    <source>
        <tissue evidence="1">Shoot tissue taken approximately 20 cm above the soil surface</tissue>
    </source>
</reference>